<feature type="region of interest" description="Disordered" evidence="1">
    <location>
        <begin position="220"/>
        <end position="239"/>
    </location>
</feature>
<proteinExistence type="predicted"/>
<dbReference type="AlphaFoldDB" id="A0AAU9IWG0"/>
<gene>
    <name evidence="2" type="ORF">BSTOLATCC_MIC20522</name>
</gene>
<reference evidence="2" key="1">
    <citation type="submission" date="2021-09" db="EMBL/GenBank/DDBJ databases">
        <authorList>
            <consortium name="AG Swart"/>
            <person name="Singh M."/>
            <person name="Singh A."/>
            <person name="Seah K."/>
            <person name="Emmerich C."/>
        </authorList>
    </citation>
    <scope>NUCLEOTIDE SEQUENCE</scope>
    <source>
        <strain evidence="2">ATCC30299</strain>
    </source>
</reference>
<accession>A0AAU9IWG0</accession>
<feature type="compositionally biased region" description="Basic and acidic residues" evidence="1">
    <location>
        <begin position="227"/>
        <end position="239"/>
    </location>
</feature>
<keyword evidence="3" id="KW-1185">Reference proteome</keyword>
<name>A0AAU9IWG0_9CILI</name>
<sequence length="390" mass="45565">MQKTLRNQSKLKNIPQLPEDYAARLLDKEIDLETECTLENLQRLIQFYSEIIEYFEHINDPRFYDFQDRMHKTLMRPEILKLMNEDHKRRRTKAAPKEGKKLVRYEEKPVEIPSEVSASIEKPAAESTEGLSIKVVMPPEQEIKPVKQHINLYEEDLIRSAPTSPRNRSRTRYGGELKAFKPKEEEKNIAPQELSRKIIRSNPKAARNLERIVENNDTRVKKVTKRAGGDLKSMESSLEERLAQRKQKKLSMSMDASQTLSCRSRSSTVFNFDFSELYENEQELPSSPSPRHQESDRSGGFSKFSPLPDIEELEEKIMEIMERSYSEKSRLVTDIKVKYQAQIQDLEGQGPLFAKIIEQMKISMDEEIKKITEEIDNKRKDEIRIIKSQC</sequence>
<feature type="region of interest" description="Disordered" evidence="1">
    <location>
        <begin position="280"/>
        <end position="306"/>
    </location>
</feature>
<organism evidence="2 3">
    <name type="scientific">Blepharisma stoltei</name>
    <dbReference type="NCBI Taxonomy" id="1481888"/>
    <lineage>
        <taxon>Eukaryota</taxon>
        <taxon>Sar</taxon>
        <taxon>Alveolata</taxon>
        <taxon>Ciliophora</taxon>
        <taxon>Postciliodesmatophora</taxon>
        <taxon>Heterotrichea</taxon>
        <taxon>Heterotrichida</taxon>
        <taxon>Blepharismidae</taxon>
        <taxon>Blepharisma</taxon>
    </lineage>
</organism>
<protein>
    <submittedName>
        <fullName evidence="2">Uncharacterized protein</fullName>
    </submittedName>
</protein>
<evidence type="ECO:0000313" key="2">
    <source>
        <dbReference type="EMBL" id="CAG9318038.1"/>
    </source>
</evidence>
<evidence type="ECO:0000256" key="1">
    <source>
        <dbReference type="SAM" id="MobiDB-lite"/>
    </source>
</evidence>
<comment type="caution">
    <text evidence="2">The sequence shown here is derived from an EMBL/GenBank/DDBJ whole genome shotgun (WGS) entry which is preliminary data.</text>
</comment>
<dbReference type="EMBL" id="CAJZBQ010000020">
    <property type="protein sequence ID" value="CAG9318038.1"/>
    <property type="molecule type" value="Genomic_DNA"/>
</dbReference>
<dbReference type="Proteomes" id="UP001162131">
    <property type="component" value="Unassembled WGS sequence"/>
</dbReference>
<evidence type="ECO:0000313" key="3">
    <source>
        <dbReference type="Proteomes" id="UP001162131"/>
    </source>
</evidence>